<dbReference type="GO" id="GO:0016740">
    <property type="term" value="F:transferase activity"/>
    <property type="evidence" value="ECO:0007669"/>
    <property type="project" value="UniProtKB-KW"/>
</dbReference>
<keyword evidence="4 6" id="KW-0573">Peptidoglycan synthesis</keyword>
<evidence type="ECO:0000256" key="1">
    <source>
        <dbReference type="ARBA" id="ARBA00004752"/>
    </source>
</evidence>
<dbReference type="InterPro" id="IPR038063">
    <property type="entry name" value="Transpep_catalytic_dom"/>
</dbReference>
<evidence type="ECO:0000313" key="8">
    <source>
        <dbReference type="EMBL" id="GGZ45120.1"/>
    </source>
</evidence>
<gene>
    <name evidence="8" type="ORF">GCM10010387_44500</name>
</gene>
<keyword evidence="9" id="KW-1185">Reference proteome</keyword>
<dbReference type="GO" id="GO:0071972">
    <property type="term" value="F:peptidoglycan L,D-transpeptidase activity"/>
    <property type="evidence" value="ECO:0007669"/>
    <property type="project" value="TreeGrafter"/>
</dbReference>
<dbReference type="Pfam" id="PF03734">
    <property type="entry name" value="YkuD"/>
    <property type="match status" value="1"/>
</dbReference>
<proteinExistence type="predicted"/>
<dbReference type="PANTHER" id="PTHR30582">
    <property type="entry name" value="L,D-TRANSPEPTIDASE"/>
    <property type="match status" value="1"/>
</dbReference>
<dbReference type="Proteomes" id="UP000630936">
    <property type="component" value="Unassembled WGS sequence"/>
</dbReference>
<organism evidence="8 9">
    <name type="scientific">Streptomyces inusitatus</name>
    <dbReference type="NCBI Taxonomy" id="68221"/>
    <lineage>
        <taxon>Bacteria</taxon>
        <taxon>Bacillati</taxon>
        <taxon>Actinomycetota</taxon>
        <taxon>Actinomycetes</taxon>
        <taxon>Kitasatosporales</taxon>
        <taxon>Streptomycetaceae</taxon>
        <taxon>Streptomyces</taxon>
    </lineage>
</organism>
<dbReference type="PANTHER" id="PTHR30582:SF33">
    <property type="entry name" value="EXPORTED PROTEIN"/>
    <property type="match status" value="1"/>
</dbReference>
<keyword evidence="5 6" id="KW-0961">Cell wall biogenesis/degradation</keyword>
<dbReference type="GO" id="GO:0071555">
    <property type="term" value="P:cell wall organization"/>
    <property type="evidence" value="ECO:0007669"/>
    <property type="project" value="UniProtKB-UniRule"/>
</dbReference>
<dbReference type="GO" id="GO:0018104">
    <property type="term" value="P:peptidoglycan-protein cross-linking"/>
    <property type="evidence" value="ECO:0007669"/>
    <property type="project" value="TreeGrafter"/>
</dbReference>
<dbReference type="PROSITE" id="PS52029">
    <property type="entry name" value="LD_TPASE"/>
    <property type="match status" value="1"/>
</dbReference>
<dbReference type="EMBL" id="BMWG01000015">
    <property type="protein sequence ID" value="GGZ45120.1"/>
    <property type="molecule type" value="Genomic_DNA"/>
</dbReference>
<dbReference type="AlphaFoldDB" id="A0A918QGS3"/>
<reference evidence="8" key="2">
    <citation type="submission" date="2020-09" db="EMBL/GenBank/DDBJ databases">
        <authorList>
            <person name="Sun Q."/>
            <person name="Ohkuma M."/>
        </authorList>
    </citation>
    <scope>NUCLEOTIDE SEQUENCE</scope>
    <source>
        <strain evidence="8">JCM 4988</strain>
    </source>
</reference>
<feature type="active site" description="Nucleophile" evidence="6">
    <location>
        <position position="232"/>
    </location>
</feature>
<evidence type="ECO:0000259" key="7">
    <source>
        <dbReference type="PROSITE" id="PS52029"/>
    </source>
</evidence>
<accession>A0A918QGS3</accession>
<evidence type="ECO:0000256" key="5">
    <source>
        <dbReference type="ARBA" id="ARBA00023316"/>
    </source>
</evidence>
<reference evidence="8" key="1">
    <citation type="journal article" date="2014" name="Int. J. Syst. Evol. Microbiol.">
        <title>Complete genome sequence of Corynebacterium casei LMG S-19264T (=DSM 44701T), isolated from a smear-ripened cheese.</title>
        <authorList>
            <consortium name="US DOE Joint Genome Institute (JGI-PGF)"/>
            <person name="Walter F."/>
            <person name="Albersmeier A."/>
            <person name="Kalinowski J."/>
            <person name="Ruckert C."/>
        </authorList>
    </citation>
    <scope>NUCLEOTIDE SEQUENCE</scope>
    <source>
        <strain evidence="8">JCM 4988</strain>
    </source>
</reference>
<comment type="pathway">
    <text evidence="1 6">Cell wall biogenesis; peptidoglycan biosynthesis.</text>
</comment>
<evidence type="ECO:0000256" key="2">
    <source>
        <dbReference type="ARBA" id="ARBA00022679"/>
    </source>
</evidence>
<feature type="domain" description="L,D-TPase catalytic" evidence="7">
    <location>
        <begin position="146"/>
        <end position="256"/>
    </location>
</feature>
<keyword evidence="2" id="KW-0808">Transferase</keyword>
<comment type="caution">
    <text evidence="8">The sequence shown here is derived from an EMBL/GenBank/DDBJ whole genome shotgun (WGS) entry which is preliminary data.</text>
</comment>
<sequence length="262" mass="28265">MWSVVLRIGEGGLARSGEEGVGMGLKRWVPLWVGAVAVAVVSLGGVSGASSAGAAERMPGVEGPEAAEECHPGAGPYQREIEAHLGLVADGRQSAGDCGVIAEYQRKHGIEPAQGYAGLYTYRAVVWERALAEGDGIEGCPDAGGVVVCVDMDRQILWVEDEGRVIFRPVPARTGMPGYGTRTGWFEIYQREREFWSTQFEGPMPFSQFFSGGQALHASYRPIFEDPGSHGCVNLRYEDAEALWNGLRIGDQVYVWGARVGD</sequence>
<dbReference type="InterPro" id="IPR050979">
    <property type="entry name" value="LD-transpeptidase"/>
</dbReference>
<evidence type="ECO:0000313" key="9">
    <source>
        <dbReference type="Proteomes" id="UP000630936"/>
    </source>
</evidence>
<protein>
    <submittedName>
        <fullName evidence="8">Murein L,D-transpeptidase</fullName>
    </submittedName>
</protein>
<dbReference type="SUPFAM" id="SSF141523">
    <property type="entry name" value="L,D-transpeptidase catalytic domain-like"/>
    <property type="match status" value="1"/>
</dbReference>
<evidence type="ECO:0000256" key="3">
    <source>
        <dbReference type="ARBA" id="ARBA00022960"/>
    </source>
</evidence>
<dbReference type="InterPro" id="IPR005490">
    <property type="entry name" value="LD_TPept_cat_dom"/>
</dbReference>
<dbReference type="GO" id="GO:0008360">
    <property type="term" value="P:regulation of cell shape"/>
    <property type="evidence" value="ECO:0007669"/>
    <property type="project" value="UniProtKB-UniRule"/>
</dbReference>
<keyword evidence="3 6" id="KW-0133">Cell shape</keyword>
<name>A0A918QGS3_9ACTN</name>
<dbReference type="CDD" id="cd16913">
    <property type="entry name" value="YkuD_like"/>
    <property type="match status" value="1"/>
</dbReference>
<feature type="active site" description="Proton donor/acceptor" evidence="6">
    <location>
        <position position="217"/>
    </location>
</feature>
<dbReference type="Gene3D" id="2.40.440.10">
    <property type="entry name" value="L,D-transpeptidase catalytic domain-like"/>
    <property type="match status" value="1"/>
</dbReference>
<dbReference type="GO" id="GO:0005576">
    <property type="term" value="C:extracellular region"/>
    <property type="evidence" value="ECO:0007669"/>
    <property type="project" value="TreeGrafter"/>
</dbReference>
<evidence type="ECO:0000256" key="4">
    <source>
        <dbReference type="ARBA" id="ARBA00022984"/>
    </source>
</evidence>
<evidence type="ECO:0000256" key="6">
    <source>
        <dbReference type="PROSITE-ProRule" id="PRU01373"/>
    </source>
</evidence>